<gene>
    <name evidence="1" type="primary">g11531</name>
    <name evidence="1" type="ORF">VP750_LOCUS10310</name>
</gene>
<reference evidence="1 2" key="1">
    <citation type="submission" date="2024-06" db="EMBL/GenBank/DDBJ databases">
        <authorList>
            <person name="Kraege A."/>
            <person name="Thomma B."/>
        </authorList>
    </citation>
    <scope>NUCLEOTIDE SEQUENCE [LARGE SCALE GENOMIC DNA]</scope>
</reference>
<evidence type="ECO:0000313" key="1">
    <source>
        <dbReference type="EMBL" id="CAL5228404.1"/>
    </source>
</evidence>
<sequence>MRANIRAGKNIFGRMTSKALLGVAPPGDAAAALVTEMHRHAVRAEKIVKSDTLSDDELFSAITPLFTSLVAAVETANNANGSTYLWDDIRMAE</sequence>
<comment type="caution">
    <text evidence="1">The sequence shown here is derived from an EMBL/GenBank/DDBJ whole genome shotgun (WGS) entry which is preliminary data.</text>
</comment>
<protein>
    <submittedName>
        <fullName evidence="1">G11531 protein</fullName>
    </submittedName>
</protein>
<keyword evidence="2" id="KW-1185">Reference proteome</keyword>
<dbReference type="EMBL" id="CAXHTA020000018">
    <property type="protein sequence ID" value="CAL5228404.1"/>
    <property type="molecule type" value="Genomic_DNA"/>
</dbReference>
<accession>A0ABP1G856</accession>
<evidence type="ECO:0000313" key="2">
    <source>
        <dbReference type="Proteomes" id="UP001497392"/>
    </source>
</evidence>
<name>A0ABP1G856_9CHLO</name>
<proteinExistence type="predicted"/>
<organism evidence="1 2">
    <name type="scientific">Coccomyxa viridis</name>
    <dbReference type="NCBI Taxonomy" id="1274662"/>
    <lineage>
        <taxon>Eukaryota</taxon>
        <taxon>Viridiplantae</taxon>
        <taxon>Chlorophyta</taxon>
        <taxon>core chlorophytes</taxon>
        <taxon>Trebouxiophyceae</taxon>
        <taxon>Trebouxiophyceae incertae sedis</taxon>
        <taxon>Coccomyxaceae</taxon>
        <taxon>Coccomyxa</taxon>
    </lineage>
</organism>
<dbReference type="Proteomes" id="UP001497392">
    <property type="component" value="Unassembled WGS sequence"/>
</dbReference>